<evidence type="ECO:0000313" key="5">
    <source>
        <dbReference type="Proteomes" id="UP001241758"/>
    </source>
</evidence>
<evidence type="ECO:0000313" key="4">
    <source>
        <dbReference type="EMBL" id="MDI6102635.1"/>
    </source>
</evidence>
<name>A0ABT6WSM5_9ACTN</name>
<feature type="coiled-coil region" evidence="1">
    <location>
        <begin position="37"/>
        <end position="78"/>
    </location>
</feature>
<keyword evidence="3" id="KW-1133">Transmembrane helix</keyword>
<evidence type="ECO:0008006" key="6">
    <source>
        <dbReference type="Google" id="ProtNLM"/>
    </source>
</evidence>
<keyword evidence="3" id="KW-0812">Transmembrane</keyword>
<evidence type="ECO:0000256" key="2">
    <source>
        <dbReference type="SAM" id="MobiDB-lite"/>
    </source>
</evidence>
<dbReference type="EMBL" id="JASCTH010000021">
    <property type="protein sequence ID" value="MDI6102635.1"/>
    <property type="molecule type" value="Genomic_DNA"/>
</dbReference>
<reference evidence="4 5" key="1">
    <citation type="submission" date="2023-05" db="EMBL/GenBank/DDBJ databases">
        <title>Actinoplanes sp. NEAU-A12 genome sequencing.</title>
        <authorList>
            <person name="Wang Z.-S."/>
        </authorList>
    </citation>
    <scope>NUCLEOTIDE SEQUENCE [LARGE SCALE GENOMIC DNA]</scope>
    <source>
        <strain evidence="4 5">NEAU-A12</strain>
    </source>
</reference>
<keyword evidence="3" id="KW-0472">Membrane</keyword>
<feature type="compositionally biased region" description="Basic and acidic residues" evidence="2">
    <location>
        <begin position="94"/>
        <end position="103"/>
    </location>
</feature>
<keyword evidence="5" id="KW-1185">Reference proteome</keyword>
<gene>
    <name evidence="4" type="ORF">QLQ12_28840</name>
</gene>
<comment type="caution">
    <text evidence="4">The sequence shown here is derived from an EMBL/GenBank/DDBJ whole genome shotgun (WGS) entry which is preliminary data.</text>
</comment>
<sequence>MEFDQVFWYVFLLLLFFGGSLGGFVQHLQSRRHKFKLNMAKEKTRLAQAQAKLAEEQNRQTALEVRKAELEIERYDRRVSGRLPVPRLPSTAENEVKDAGETL</sequence>
<dbReference type="Proteomes" id="UP001241758">
    <property type="component" value="Unassembled WGS sequence"/>
</dbReference>
<protein>
    <recommendedName>
        <fullName evidence="6">Lipopolysaccharide assembly protein A domain-containing protein</fullName>
    </recommendedName>
</protein>
<evidence type="ECO:0000256" key="1">
    <source>
        <dbReference type="SAM" id="Coils"/>
    </source>
</evidence>
<feature type="region of interest" description="Disordered" evidence="2">
    <location>
        <begin position="82"/>
        <end position="103"/>
    </location>
</feature>
<evidence type="ECO:0000256" key="3">
    <source>
        <dbReference type="SAM" id="Phobius"/>
    </source>
</evidence>
<proteinExistence type="predicted"/>
<accession>A0ABT6WSM5</accession>
<feature type="transmembrane region" description="Helical" evidence="3">
    <location>
        <begin position="6"/>
        <end position="25"/>
    </location>
</feature>
<dbReference type="RefSeq" id="WP_282763705.1">
    <property type="nucleotide sequence ID" value="NZ_JASCTH010000021.1"/>
</dbReference>
<keyword evidence="1" id="KW-0175">Coiled coil</keyword>
<organism evidence="4 5">
    <name type="scientific">Actinoplanes sandaracinus</name>
    <dbReference type="NCBI Taxonomy" id="3045177"/>
    <lineage>
        <taxon>Bacteria</taxon>
        <taxon>Bacillati</taxon>
        <taxon>Actinomycetota</taxon>
        <taxon>Actinomycetes</taxon>
        <taxon>Micromonosporales</taxon>
        <taxon>Micromonosporaceae</taxon>
        <taxon>Actinoplanes</taxon>
    </lineage>
</organism>